<dbReference type="EMBL" id="BPLQ01002562">
    <property type="protein sequence ID" value="GIX93989.1"/>
    <property type="molecule type" value="Genomic_DNA"/>
</dbReference>
<evidence type="ECO:0000256" key="1">
    <source>
        <dbReference type="SAM" id="MobiDB-lite"/>
    </source>
</evidence>
<proteinExistence type="predicted"/>
<organism evidence="3 4">
    <name type="scientific">Caerostris darwini</name>
    <dbReference type="NCBI Taxonomy" id="1538125"/>
    <lineage>
        <taxon>Eukaryota</taxon>
        <taxon>Metazoa</taxon>
        <taxon>Ecdysozoa</taxon>
        <taxon>Arthropoda</taxon>
        <taxon>Chelicerata</taxon>
        <taxon>Arachnida</taxon>
        <taxon>Araneae</taxon>
        <taxon>Araneomorphae</taxon>
        <taxon>Entelegynae</taxon>
        <taxon>Araneoidea</taxon>
        <taxon>Araneidae</taxon>
        <taxon>Caerostris</taxon>
    </lineage>
</organism>
<protein>
    <recommendedName>
        <fullName evidence="2">Ig-like domain-containing protein</fullName>
    </recommendedName>
</protein>
<dbReference type="SUPFAM" id="SSF48726">
    <property type="entry name" value="Immunoglobulin"/>
    <property type="match status" value="1"/>
</dbReference>
<gene>
    <name evidence="3" type="ORF">CDAR_594231</name>
</gene>
<dbReference type="Gene3D" id="2.60.40.10">
    <property type="entry name" value="Immunoglobulins"/>
    <property type="match status" value="1"/>
</dbReference>
<feature type="region of interest" description="Disordered" evidence="1">
    <location>
        <begin position="144"/>
        <end position="164"/>
    </location>
</feature>
<reference evidence="3 4" key="1">
    <citation type="submission" date="2021-06" db="EMBL/GenBank/DDBJ databases">
        <title>Caerostris darwini draft genome.</title>
        <authorList>
            <person name="Kono N."/>
            <person name="Arakawa K."/>
        </authorList>
    </citation>
    <scope>NUCLEOTIDE SEQUENCE [LARGE SCALE GENOMIC DNA]</scope>
</reference>
<sequence>MQILFTPNGGLSGGVVLGKYQGPSFVHEPPNKMLFYNNTGAVIPCVVNGTPRPEITWTTSDNLTAVPIAGLRDTRPDGSMVFSPFRAEDYRQDVHSATYRCSAANVVGSIASREVHVRGGITEGSDLELFTCATHIIQYQRPPILHSSEPPTTIFHKHEQRHPA</sequence>
<dbReference type="InterPro" id="IPR013783">
    <property type="entry name" value="Ig-like_fold"/>
</dbReference>
<keyword evidence="4" id="KW-1185">Reference proteome</keyword>
<dbReference type="InterPro" id="IPR007110">
    <property type="entry name" value="Ig-like_dom"/>
</dbReference>
<dbReference type="AlphaFoldDB" id="A0AAV4PDM0"/>
<comment type="caution">
    <text evidence="3">The sequence shown here is derived from an EMBL/GenBank/DDBJ whole genome shotgun (WGS) entry which is preliminary data.</text>
</comment>
<dbReference type="PROSITE" id="PS50835">
    <property type="entry name" value="IG_LIKE"/>
    <property type="match status" value="1"/>
</dbReference>
<evidence type="ECO:0000259" key="2">
    <source>
        <dbReference type="PROSITE" id="PS50835"/>
    </source>
</evidence>
<evidence type="ECO:0000313" key="3">
    <source>
        <dbReference type="EMBL" id="GIX93989.1"/>
    </source>
</evidence>
<dbReference type="InterPro" id="IPR036179">
    <property type="entry name" value="Ig-like_dom_sf"/>
</dbReference>
<feature type="domain" description="Ig-like" evidence="2">
    <location>
        <begin position="23"/>
        <end position="118"/>
    </location>
</feature>
<evidence type="ECO:0000313" key="4">
    <source>
        <dbReference type="Proteomes" id="UP001054837"/>
    </source>
</evidence>
<accession>A0AAV4PDM0</accession>
<name>A0AAV4PDM0_9ARAC</name>
<dbReference type="Proteomes" id="UP001054837">
    <property type="component" value="Unassembled WGS sequence"/>
</dbReference>